<keyword evidence="11 13" id="KW-0456">Lyase</keyword>
<evidence type="ECO:0000256" key="11">
    <source>
        <dbReference type="ARBA" id="ARBA00023239"/>
    </source>
</evidence>
<dbReference type="InterPro" id="IPR011645">
    <property type="entry name" value="HNOB_dom_associated"/>
</dbReference>
<sequence length="526" mass="59124">YHQIRELNHTNISKVLGACLTPDFIALVTERCSKGTLQDLLGNANVTLDEQFKFSLCTDIINGLCYLHDSPVKYHGRLTSQACEIDNRFTVKLARYGLATLYSDLAVDKTSQEYKNGINLNTYIYTADIYSCAIVMVEVFTRETPYFAEMDLLTVDDILDKVVAGLTPPFRPASKIWSRDLTCLLTQCWAEEPRQRPTAVAVRNCLRRIVSTNILDNLMRRMEMYANNLEKMVEDKTVELREEKKKSEELLYQILPRSVANKLRLGQKVEPQSFESVTIFFSDIVGFTSLSAESSPFEIVTFLNDLYSCFDAIIDEYDVYKVETIGDAYMVVSGLPQENGNLHAVHIANMSLKLLEAVTEFKIRHRPGMKIMLRIGCHSGSVVAGVVGLKMPRYCLFGDTVNTASRMESNGEALKIHLSQSVKSILDSFGLFLLEPRGSIPVKIHLSQSVKSILDSFGLFLLEPRGSIPVKGKGFMETYWLVGRIEDTSSTTGVYHFDSSEILQEKKALMSHNDDITGLSSNTQTL</sequence>
<evidence type="ECO:0000256" key="8">
    <source>
        <dbReference type="ARBA" id="ARBA00023136"/>
    </source>
</evidence>
<dbReference type="GO" id="GO:0004016">
    <property type="term" value="F:adenylate cyclase activity"/>
    <property type="evidence" value="ECO:0007669"/>
    <property type="project" value="TreeGrafter"/>
</dbReference>
<evidence type="ECO:0000256" key="1">
    <source>
        <dbReference type="ARBA" id="ARBA00004479"/>
    </source>
</evidence>
<proteinExistence type="inferred from homology"/>
<dbReference type="GO" id="GO:0035556">
    <property type="term" value="P:intracellular signal transduction"/>
    <property type="evidence" value="ECO:0007669"/>
    <property type="project" value="InterPro"/>
</dbReference>
<dbReference type="InterPro" id="IPR018297">
    <property type="entry name" value="A/G_cyclase_CS"/>
</dbReference>
<keyword evidence="10" id="KW-0325">Glycoprotein</keyword>
<evidence type="ECO:0000256" key="6">
    <source>
        <dbReference type="ARBA" id="ARBA00022989"/>
    </source>
</evidence>
<protein>
    <recommendedName>
        <fullName evidence="2 14">Guanylate cyclase</fullName>
        <ecNumber evidence="2 14">4.6.1.2</ecNumber>
    </recommendedName>
</protein>
<keyword evidence="12 14" id="KW-0141">cGMP biosynthesis</keyword>
<dbReference type="OrthoDB" id="60033at2759"/>
<evidence type="ECO:0000256" key="12">
    <source>
        <dbReference type="ARBA" id="ARBA00023293"/>
    </source>
</evidence>
<gene>
    <name evidence="18" type="ORF">EGW08_003203</name>
</gene>
<dbReference type="Proteomes" id="UP000271974">
    <property type="component" value="Unassembled WGS sequence"/>
</dbReference>
<evidence type="ECO:0000259" key="17">
    <source>
        <dbReference type="PROSITE" id="PS50125"/>
    </source>
</evidence>
<evidence type="ECO:0000256" key="15">
    <source>
        <dbReference type="SAM" id="Coils"/>
    </source>
</evidence>
<dbReference type="SUPFAM" id="SSF56112">
    <property type="entry name" value="Protein kinase-like (PK-like)"/>
    <property type="match status" value="1"/>
</dbReference>
<evidence type="ECO:0000256" key="9">
    <source>
        <dbReference type="ARBA" id="ARBA00023170"/>
    </source>
</evidence>
<dbReference type="Gene3D" id="1.10.510.10">
    <property type="entry name" value="Transferase(Phosphotransferase) domain 1"/>
    <property type="match status" value="1"/>
</dbReference>
<evidence type="ECO:0000256" key="7">
    <source>
        <dbReference type="ARBA" id="ARBA00023134"/>
    </source>
</evidence>
<accession>A0A3S1HZ44</accession>
<organism evidence="18 19">
    <name type="scientific">Elysia chlorotica</name>
    <name type="common">Eastern emerald elysia</name>
    <name type="synonym">Sea slug</name>
    <dbReference type="NCBI Taxonomy" id="188477"/>
    <lineage>
        <taxon>Eukaryota</taxon>
        <taxon>Metazoa</taxon>
        <taxon>Spiralia</taxon>
        <taxon>Lophotrochozoa</taxon>
        <taxon>Mollusca</taxon>
        <taxon>Gastropoda</taxon>
        <taxon>Heterobranchia</taxon>
        <taxon>Euthyneura</taxon>
        <taxon>Panpulmonata</taxon>
        <taxon>Sacoglossa</taxon>
        <taxon>Placobranchoidea</taxon>
        <taxon>Plakobranchidae</taxon>
        <taxon>Elysia</taxon>
    </lineage>
</organism>
<dbReference type="Pfam" id="PF07714">
    <property type="entry name" value="PK_Tyr_Ser-Thr"/>
    <property type="match status" value="1"/>
</dbReference>
<comment type="caution">
    <text evidence="18">The sequence shown here is derived from an EMBL/GenBank/DDBJ whole genome shotgun (WGS) entry which is preliminary data.</text>
</comment>
<dbReference type="InterPro" id="IPR000719">
    <property type="entry name" value="Prot_kinase_dom"/>
</dbReference>
<dbReference type="InterPro" id="IPR011009">
    <property type="entry name" value="Kinase-like_dom_sf"/>
</dbReference>
<keyword evidence="19" id="KW-1185">Reference proteome</keyword>
<dbReference type="AlphaFoldDB" id="A0A3S1HZ44"/>
<dbReference type="EMBL" id="RQTK01000068">
    <property type="protein sequence ID" value="RUS89032.1"/>
    <property type="molecule type" value="Genomic_DNA"/>
</dbReference>
<feature type="non-terminal residue" evidence="18">
    <location>
        <position position="1"/>
    </location>
</feature>
<dbReference type="InterPro" id="IPR050401">
    <property type="entry name" value="Cyclic_nucleotide_synthase"/>
</dbReference>
<dbReference type="EC" id="4.6.1.2" evidence="2 14"/>
<dbReference type="GO" id="GO:0007168">
    <property type="term" value="P:receptor guanylyl cyclase signaling pathway"/>
    <property type="evidence" value="ECO:0007669"/>
    <property type="project" value="TreeGrafter"/>
</dbReference>
<dbReference type="Gene3D" id="3.30.70.1230">
    <property type="entry name" value="Nucleotide cyclase"/>
    <property type="match status" value="2"/>
</dbReference>
<dbReference type="GO" id="GO:0004672">
    <property type="term" value="F:protein kinase activity"/>
    <property type="evidence" value="ECO:0007669"/>
    <property type="project" value="InterPro"/>
</dbReference>
<dbReference type="GO" id="GO:0001653">
    <property type="term" value="F:peptide receptor activity"/>
    <property type="evidence" value="ECO:0007669"/>
    <property type="project" value="TreeGrafter"/>
</dbReference>
<dbReference type="PROSITE" id="PS00452">
    <property type="entry name" value="GUANYLATE_CYCLASE_1"/>
    <property type="match status" value="1"/>
</dbReference>
<feature type="coiled-coil region" evidence="15">
    <location>
        <begin position="215"/>
        <end position="246"/>
    </location>
</feature>
<dbReference type="STRING" id="188477.A0A3S1HZ44"/>
<evidence type="ECO:0000313" key="19">
    <source>
        <dbReference type="Proteomes" id="UP000271974"/>
    </source>
</evidence>
<comment type="subcellular location">
    <subcellularLocation>
        <location evidence="1">Membrane</location>
        <topology evidence="1">Single-pass type I membrane protein</topology>
    </subcellularLocation>
</comment>
<keyword evidence="3" id="KW-0812">Transmembrane</keyword>
<evidence type="ECO:0000259" key="16">
    <source>
        <dbReference type="PROSITE" id="PS50011"/>
    </source>
</evidence>
<name>A0A3S1HZ44_ELYCH</name>
<dbReference type="SUPFAM" id="SSF55073">
    <property type="entry name" value="Nucleotide cyclase"/>
    <property type="match status" value="1"/>
</dbReference>
<comment type="similarity">
    <text evidence="13">Belongs to the adenylyl cyclase class-4/guanylyl cyclase family.</text>
</comment>
<evidence type="ECO:0000256" key="14">
    <source>
        <dbReference type="RuleBase" id="RU003431"/>
    </source>
</evidence>
<keyword evidence="5" id="KW-0547">Nucleotide-binding</keyword>
<dbReference type="Pfam" id="PF00211">
    <property type="entry name" value="Guanylate_cyc"/>
    <property type="match status" value="1"/>
</dbReference>
<dbReference type="SMART" id="SM00044">
    <property type="entry name" value="CYCc"/>
    <property type="match status" value="1"/>
</dbReference>
<dbReference type="PROSITE" id="PS50125">
    <property type="entry name" value="GUANYLATE_CYCLASE_2"/>
    <property type="match status" value="1"/>
</dbReference>
<evidence type="ECO:0000313" key="18">
    <source>
        <dbReference type="EMBL" id="RUS89032.1"/>
    </source>
</evidence>
<dbReference type="GO" id="GO:0005886">
    <property type="term" value="C:plasma membrane"/>
    <property type="evidence" value="ECO:0007669"/>
    <property type="project" value="TreeGrafter"/>
</dbReference>
<keyword evidence="15" id="KW-0175">Coiled coil</keyword>
<dbReference type="PANTHER" id="PTHR11920:SF494">
    <property type="entry name" value="ATRIAL NATRIURETIC PEPTIDE RECEPTOR 2"/>
    <property type="match status" value="1"/>
</dbReference>
<dbReference type="GO" id="GO:0005525">
    <property type="term" value="F:GTP binding"/>
    <property type="evidence" value="ECO:0007669"/>
    <property type="project" value="UniProtKB-KW"/>
</dbReference>
<keyword evidence="6" id="KW-1133">Transmembrane helix</keyword>
<dbReference type="InterPro" id="IPR001054">
    <property type="entry name" value="A/G_cyclase"/>
</dbReference>
<keyword evidence="4" id="KW-0732">Signal</keyword>
<comment type="catalytic activity">
    <reaction evidence="14">
        <text>GTP = 3',5'-cyclic GMP + diphosphate</text>
        <dbReference type="Rhea" id="RHEA:13665"/>
        <dbReference type="ChEBI" id="CHEBI:33019"/>
        <dbReference type="ChEBI" id="CHEBI:37565"/>
        <dbReference type="ChEBI" id="CHEBI:57746"/>
        <dbReference type="EC" id="4.6.1.2"/>
    </reaction>
</comment>
<dbReference type="PANTHER" id="PTHR11920">
    <property type="entry name" value="GUANYLYL CYCLASE"/>
    <property type="match status" value="1"/>
</dbReference>
<reference evidence="18 19" key="1">
    <citation type="submission" date="2019-01" db="EMBL/GenBank/DDBJ databases">
        <title>A draft genome assembly of the solar-powered sea slug Elysia chlorotica.</title>
        <authorList>
            <person name="Cai H."/>
            <person name="Li Q."/>
            <person name="Fang X."/>
            <person name="Li J."/>
            <person name="Curtis N.E."/>
            <person name="Altenburger A."/>
            <person name="Shibata T."/>
            <person name="Feng M."/>
            <person name="Maeda T."/>
            <person name="Schwartz J.A."/>
            <person name="Shigenobu S."/>
            <person name="Lundholm N."/>
            <person name="Nishiyama T."/>
            <person name="Yang H."/>
            <person name="Hasebe M."/>
            <person name="Li S."/>
            <person name="Pierce S.K."/>
            <person name="Wang J."/>
        </authorList>
    </citation>
    <scope>NUCLEOTIDE SEQUENCE [LARGE SCALE GENOMIC DNA]</scope>
    <source>
        <strain evidence="18">EC2010</strain>
        <tissue evidence="18">Whole organism of an adult</tissue>
    </source>
</reference>
<evidence type="ECO:0000256" key="4">
    <source>
        <dbReference type="ARBA" id="ARBA00022729"/>
    </source>
</evidence>
<dbReference type="InterPro" id="IPR029787">
    <property type="entry name" value="Nucleotide_cyclase"/>
</dbReference>
<dbReference type="FunFam" id="3.30.70.1230:FF:000004">
    <property type="entry name" value="Guanylate cyclase"/>
    <property type="match status" value="1"/>
</dbReference>
<feature type="domain" description="Protein kinase" evidence="16">
    <location>
        <begin position="1"/>
        <end position="210"/>
    </location>
</feature>
<dbReference type="Pfam" id="PF07701">
    <property type="entry name" value="HNOBA"/>
    <property type="match status" value="1"/>
</dbReference>
<evidence type="ECO:0000256" key="3">
    <source>
        <dbReference type="ARBA" id="ARBA00022692"/>
    </source>
</evidence>
<keyword evidence="8" id="KW-0472">Membrane</keyword>
<evidence type="ECO:0000256" key="13">
    <source>
        <dbReference type="RuleBase" id="RU000405"/>
    </source>
</evidence>
<dbReference type="GO" id="GO:0004383">
    <property type="term" value="F:guanylate cyclase activity"/>
    <property type="evidence" value="ECO:0007669"/>
    <property type="project" value="UniProtKB-EC"/>
</dbReference>
<keyword evidence="9" id="KW-0675">Receptor</keyword>
<feature type="domain" description="Guanylate cyclase" evidence="17">
    <location>
        <begin position="278"/>
        <end position="408"/>
    </location>
</feature>
<evidence type="ECO:0000256" key="2">
    <source>
        <dbReference type="ARBA" id="ARBA00012202"/>
    </source>
</evidence>
<dbReference type="GO" id="GO:0005524">
    <property type="term" value="F:ATP binding"/>
    <property type="evidence" value="ECO:0007669"/>
    <property type="project" value="InterPro"/>
</dbReference>
<evidence type="ECO:0000256" key="5">
    <source>
        <dbReference type="ARBA" id="ARBA00022741"/>
    </source>
</evidence>
<dbReference type="CDD" id="cd07302">
    <property type="entry name" value="CHD"/>
    <property type="match status" value="1"/>
</dbReference>
<evidence type="ECO:0000256" key="10">
    <source>
        <dbReference type="ARBA" id="ARBA00023180"/>
    </source>
</evidence>
<dbReference type="InterPro" id="IPR001245">
    <property type="entry name" value="Ser-Thr/Tyr_kinase_cat_dom"/>
</dbReference>
<keyword evidence="7" id="KW-0342">GTP-binding</keyword>
<dbReference type="PROSITE" id="PS50011">
    <property type="entry name" value="PROTEIN_KINASE_DOM"/>
    <property type="match status" value="1"/>
</dbReference>